<keyword evidence="8" id="KW-0848">Vitamin D</keyword>
<keyword evidence="5" id="KW-0964">Secreted</keyword>
<dbReference type="AlphaFoldDB" id="A0A8J6GD03"/>
<feature type="chain" id="PRO_5035236603" description="Vitamin D-binding protein" evidence="15">
    <location>
        <begin position="17"/>
        <end position="586"/>
    </location>
</feature>
<evidence type="ECO:0000256" key="2">
    <source>
        <dbReference type="ARBA" id="ARBA00004613"/>
    </source>
</evidence>
<evidence type="ECO:0000256" key="9">
    <source>
        <dbReference type="ARBA" id="ARBA00023157"/>
    </source>
</evidence>
<dbReference type="InterPro" id="IPR015247">
    <property type="entry name" value="VitD-bind_III"/>
</dbReference>
<evidence type="ECO:0000259" key="16">
    <source>
        <dbReference type="PROSITE" id="PS51438"/>
    </source>
</evidence>
<feature type="domain" description="Albumin" evidence="16">
    <location>
        <begin position="16"/>
        <end position="208"/>
    </location>
</feature>
<evidence type="ECO:0000313" key="18">
    <source>
        <dbReference type="Proteomes" id="UP000710432"/>
    </source>
</evidence>
<dbReference type="PRINTS" id="PR00802">
    <property type="entry name" value="SERUMALBUMIN"/>
</dbReference>
<organism evidence="17 18">
    <name type="scientific">Microtus ochrogaster</name>
    <name type="common">Prairie vole</name>
    <dbReference type="NCBI Taxonomy" id="79684"/>
    <lineage>
        <taxon>Eukaryota</taxon>
        <taxon>Metazoa</taxon>
        <taxon>Chordata</taxon>
        <taxon>Craniata</taxon>
        <taxon>Vertebrata</taxon>
        <taxon>Euteleostomi</taxon>
        <taxon>Mammalia</taxon>
        <taxon>Eutheria</taxon>
        <taxon>Euarchontoglires</taxon>
        <taxon>Glires</taxon>
        <taxon>Rodentia</taxon>
        <taxon>Myomorpha</taxon>
        <taxon>Muroidea</taxon>
        <taxon>Cricetidae</taxon>
        <taxon>Arvicolinae</taxon>
        <taxon>Microtus</taxon>
    </lineage>
</organism>
<accession>A0A8J6GD03</accession>
<sequence length="586" mass="65504">MKSVLVLLLALALGHALERGRDYEKDKVCKELAMLGKDDFRSLSLILYSKKFSSGTFEQISQLVKEVVALTEECCAEGADPNCYDTRTSELSTKSCESDAPFPVHPGTPECCTKEGLERKLCMAALSHQPQEFPTYVEPTNEEICEAFRKDPKGFADQFLYEYSSNYGQAPLPLLIGYTKSYLSMVGSCCTSASPTVCFLKERLQIKELSVLTTMSNRVCSQYAAYGKEKSRLSHLIKLAQKVPTANLEAVLPLAEDLTQILSRCCESTSEDCMAKELPEHTLKICDNLSAKNSKFEECCQEKTPMNIFMCTYFMPAAEPVQSPAIKLPTKTDLCGQRATQVMDKYTFELSRSTQLPEVFLSKVLETTLKSLRECCETQDSAACFSTQSPLLKKQLTSFIERGQEMCADYSENTFTEYKKKLAERLKTKTPNASAGELEDMVDKRSDFASKCCSTNSPPLYCSSQVHPHHLTPKPPILFFLKPGQRLELDSTVKGFVSFSGSPNFLCLSILSLLHPPTAVILTGYSSKGWGSYPLGWMTVRKPEVSGRLTVIYQGIWSERRKGKAASVREVWSVQELKTEEEKIKK</sequence>
<evidence type="ECO:0000256" key="8">
    <source>
        <dbReference type="ARBA" id="ARBA00022897"/>
    </source>
</evidence>
<evidence type="ECO:0000256" key="4">
    <source>
        <dbReference type="ARBA" id="ARBA00022448"/>
    </source>
</evidence>
<reference evidence="17" key="1">
    <citation type="submission" date="2020-03" db="EMBL/GenBank/DDBJ databases">
        <title>Studies in the Genomics of Life Span.</title>
        <authorList>
            <person name="Glass D."/>
        </authorList>
    </citation>
    <scope>NUCLEOTIDE SEQUENCE</scope>
    <source>
        <strain evidence="17">LTLLF</strain>
        <tissue evidence="17">Muscle</tissue>
    </source>
</reference>
<evidence type="ECO:0000256" key="3">
    <source>
        <dbReference type="ARBA" id="ARBA00020134"/>
    </source>
</evidence>
<dbReference type="PANTHER" id="PTHR11385:SF11">
    <property type="entry name" value="VITAMIN D-BINDING PROTEIN"/>
    <property type="match status" value="1"/>
</dbReference>
<keyword evidence="11" id="KW-0009">Actin-binding</keyword>
<dbReference type="PRINTS" id="PR00804">
    <property type="entry name" value="VITAMNDBNDNG"/>
</dbReference>
<evidence type="ECO:0000256" key="14">
    <source>
        <dbReference type="ARBA" id="ARBA00046813"/>
    </source>
</evidence>
<dbReference type="SUPFAM" id="SSF48552">
    <property type="entry name" value="Serum albumin-like"/>
    <property type="match status" value="3"/>
</dbReference>
<evidence type="ECO:0000256" key="11">
    <source>
        <dbReference type="ARBA" id="ARBA00023203"/>
    </source>
</evidence>
<dbReference type="InterPro" id="IPR014760">
    <property type="entry name" value="Serum_albumin_N"/>
</dbReference>
<evidence type="ECO:0000256" key="13">
    <source>
        <dbReference type="ARBA" id="ARBA00032443"/>
    </source>
</evidence>
<dbReference type="GO" id="GO:0005737">
    <property type="term" value="C:cytoplasm"/>
    <property type="evidence" value="ECO:0007669"/>
    <property type="project" value="TreeGrafter"/>
</dbReference>
<comment type="function">
    <text evidence="1">Involved in vitamin D transport and storage, scavenging of extracellular G-actin, enhancement of the chemotactic activity of C5 alpha for neutrophils in inflammation and macrophage activation.</text>
</comment>
<dbReference type="InterPro" id="IPR020857">
    <property type="entry name" value="Serum_albumin_CS"/>
</dbReference>
<dbReference type="PROSITE" id="PS00212">
    <property type="entry name" value="ALBUMIN_1"/>
    <property type="match status" value="1"/>
</dbReference>
<comment type="subcellular location">
    <subcellularLocation>
        <location evidence="2">Secreted</location>
    </subcellularLocation>
</comment>
<dbReference type="InterPro" id="IPR000213">
    <property type="entry name" value="VitD-bd"/>
</dbReference>
<evidence type="ECO:0000256" key="6">
    <source>
        <dbReference type="ARBA" id="ARBA00022729"/>
    </source>
</evidence>
<dbReference type="Proteomes" id="UP000710432">
    <property type="component" value="Unassembled WGS sequence"/>
</dbReference>
<dbReference type="SMART" id="SM00103">
    <property type="entry name" value="ALBUMIN"/>
    <property type="match status" value="2"/>
</dbReference>
<evidence type="ECO:0000313" key="17">
    <source>
        <dbReference type="EMBL" id="KAH0508453.1"/>
    </source>
</evidence>
<keyword evidence="7" id="KW-0677">Repeat</keyword>
<evidence type="ECO:0000256" key="12">
    <source>
        <dbReference type="ARBA" id="ARBA00029834"/>
    </source>
</evidence>
<dbReference type="GO" id="GO:0003779">
    <property type="term" value="F:actin binding"/>
    <property type="evidence" value="ECO:0007669"/>
    <property type="project" value="UniProtKB-KW"/>
</dbReference>
<keyword evidence="6 15" id="KW-0732">Signal</keyword>
<comment type="caution">
    <text evidence="17">The sequence shown here is derived from an EMBL/GenBank/DDBJ whole genome shotgun (WGS) entry which is preliminary data.</text>
</comment>
<evidence type="ECO:0000256" key="15">
    <source>
        <dbReference type="SAM" id="SignalP"/>
    </source>
</evidence>
<dbReference type="GO" id="GO:0005499">
    <property type="term" value="F:vitamin D binding"/>
    <property type="evidence" value="ECO:0007669"/>
    <property type="project" value="UniProtKB-KW"/>
</dbReference>
<comment type="subunit">
    <text evidence="14">Associates with membrane-bound immunoglobulin on the surface of B-lymphocytes and with IgG Fc receptor on the membranes of T-lymphocytes. Interacts with LRP2; the interaction is required for renal uptake of GC in complex with 25-hydroxyvitamin D3.</text>
</comment>
<gene>
    <name evidence="17" type="ORF">LTLLF_163435</name>
</gene>
<dbReference type="GO" id="GO:0090482">
    <property type="term" value="F:vitamin transmembrane transporter activity"/>
    <property type="evidence" value="ECO:0007669"/>
    <property type="project" value="InterPro"/>
</dbReference>
<dbReference type="EMBL" id="JAATJU010023222">
    <property type="protein sequence ID" value="KAH0508453.1"/>
    <property type="molecule type" value="Genomic_DNA"/>
</dbReference>
<evidence type="ECO:0000256" key="1">
    <source>
        <dbReference type="ARBA" id="ARBA00002354"/>
    </source>
</evidence>
<keyword evidence="9" id="KW-1015">Disulfide bond</keyword>
<evidence type="ECO:0000256" key="7">
    <source>
        <dbReference type="ARBA" id="ARBA00022737"/>
    </source>
</evidence>
<feature type="domain" description="Albumin" evidence="16">
    <location>
        <begin position="209"/>
        <end position="394"/>
    </location>
</feature>
<feature type="signal peptide" evidence="15">
    <location>
        <begin position="1"/>
        <end position="16"/>
    </location>
</feature>
<name>A0A8J6GD03_MICOH</name>
<protein>
    <recommendedName>
        <fullName evidence="3">Vitamin D-binding protein</fullName>
    </recommendedName>
    <alternativeName>
        <fullName evidence="12">Gc-globulin</fullName>
    </alternativeName>
    <alternativeName>
        <fullName evidence="13">Group-specific component</fullName>
    </alternativeName>
</protein>
<dbReference type="InterPro" id="IPR020858">
    <property type="entry name" value="Serum_albumin-like"/>
</dbReference>
<evidence type="ECO:0000256" key="5">
    <source>
        <dbReference type="ARBA" id="ARBA00022525"/>
    </source>
</evidence>
<dbReference type="Gene3D" id="1.10.246.10">
    <property type="match status" value="5"/>
</dbReference>
<evidence type="ECO:0000256" key="10">
    <source>
        <dbReference type="ARBA" id="ARBA00023180"/>
    </source>
</evidence>
<proteinExistence type="predicted"/>
<dbReference type="PROSITE" id="PS51438">
    <property type="entry name" value="ALBUMIN_2"/>
    <property type="match status" value="2"/>
</dbReference>
<dbReference type="Pfam" id="PF09164">
    <property type="entry name" value="VitD-bind_III"/>
    <property type="match status" value="1"/>
</dbReference>
<dbReference type="PANTHER" id="PTHR11385">
    <property type="entry name" value="SERUM ALBUMIN-RELATED"/>
    <property type="match status" value="1"/>
</dbReference>
<dbReference type="InterPro" id="IPR000264">
    <property type="entry name" value="ALB/AFP/VDB"/>
</dbReference>
<dbReference type="CDD" id="cd00015">
    <property type="entry name" value="ALBUMIN"/>
    <property type="match status" value="1"/>
</dbReference>
<dbReference type="Pfam" id="PF00273">
    <property type="entry name" value="Serum_albumin"/>
    <property type="match status" value="2"/>
</dbReference>
<dbReference type="GO" id="GO:0072562">
    <property type="term" value="C:blood microparticle"/>
    <property type="evidence" value="ECO:0007669"/>
    <property type="project" value="TreeGrafter"/>
</dbReference>
<keyword evidence="4" id="KW-0813">Transport</keyword>
<keyword evidence="10" id="KW-0325">Glycoprotein</keyword>